<dbReference type="InterPro" id="IPR003594">
    <property type="entry name" value="HATPase_dom"/>
</dbReference>
<protein>
    <submittedName>
        <fullName evidence="2">Anti-sigma regulatory factor</fullName>
    </submittedName>
</protein>
<dbReference type="Gene3D" id="3.30.565.10">
    <property type="entry name" value="Histidine kinase-like ATPase, C-terminal domain"/>
    <property type="match status" value="1"/>
</dbReference>
<organism evidence="2 3">
    <name type="scientific">Stecheria intestinalis</name>
    <dbReference type="NCBI Taxonomy" id="2606630"/>
    <lineage>
        <taxon>Bacteria</taxon>
        <taxon>Bacillati</taxon>
        <taxon>Bacillota</taxon>
        <taxon>Erysipelotrichia</taxon>
        <taxon>Erysipelotrichales</taxon>
        <taxon>Erysipelotrichaceae</taxon>
        <taxon>Stecheria</taxon>
    </lineage>
</organism>
<evidence type="ECO:0000313" key="2">
    <source>
        <dbReference type="EMBL" id="MSS57460.1"/>
    </source>
</evidence>
<dbReference type="InterPro" id="IPR036890">
    <property type="entry name" value="HATPase_C_sf"/>
</dbReference>
<dbReference type="Pfam" id="PF13581">
    <property type="entry name" value="HATPase_c_2"/>
    <property type="match status" value="1"/>
</dbReference>
<dbReference type="AlphaFoldDB" id="A0A7X2NQ10"/>
<feature type="domain" description="Histidine kinase/HSP90-like ATPase" evidence="1">
    <location>
        <begin position="15"/>
        <end position="137"/>
    </location>
</feature>
<comment type="caution">
    <text evidence="2">The sequence shown here is derived from an EMBL/GenBank/DDBJ whole genome shotgun (WGS) entry which is preliminary data.</text>
</comment>
<dbReference type="RefSeq" id="WP_154502198.1">
    <property type="nucleotide sequence ID" value="NZ_VUMN01000001.1"/>
</dbReference>
<proteinExistence type="predicted"/>
<accession>A0A7X2NQ10</accession>
<reference evidence="2 3" key="1">
    <citation type="submission" date="2019-08" db="EMBL/GenBank/DDBJ databases">
        <title>In-depth cultivation of the pig gut microbiome towards novel bacterial diversity and tailored functional studies.</title>
        <authorList>
            <person name="Wylensek D."/>
            <person name="Hitch T.C.A."/>
            <person name="Clavel T."/>
        </authorList>
    </citation>
    <scope>NUCLEOTIDE SEQUENCE [LARGE SCALE GENOMIC DNA]</scope>
    <source>
        <strain evidence="2 3">Oil+RF-744-GAM-WT-6</strain>
    </source>
</reference>
<evidence type="ECO:0000313" key="3">
    <source>
        <dbReference type="Proteomes" id="UP000461880"/>
    </source>
</evidence>
<gene>
    <name evidence="2" type="ORF">FYJ51_00845</name>
</gene>
<dbReference type="Proteomes" id="UP000461880">
    <property type="component" value="Unassembled WGS sequence"/>
</dbReference>
<keyword evidence="3" id="KW-1185">Reference proteome</keyword>
<name>A0A7X2NQ10_9FIRM</name>
<sequence>MTSVLHQEYQVVQDDYANAGEASSHIKQTLSQIGYPPRVLRRIAVASYEAEINMIIHAYGGKITMDVMDDGTVSLCFADPGPGIPDLEKAMTPGWSTASEKARELGFGAGMGLPNIKRVSDRFDIQTSPAGTILKLRFHQTS</sequence>
<dbReference type="EMBL" id="VUMN01000001">
    <property type="protein sequence ID" value="MSS57460.1"/>
    <property type="molecule type" value="Genomic_DNA"/>
</dbReference>
<dbReference type="SUPFAM" id="SSF55874">
    <property type="entry name" value="ATPase domain of HSP90 chaperone/DNA topoisomerase II/histidine kinase"/>
    <property type="match status" value="1"/>
</dbReference>
<evidence type="ECO:0000259" key="1">
    <source>
        <dbReference type="Pfam" id="PF13581"/>
    </source>
</evidence>